<comment type="caution">
    <text evidence="11">The sequence shown here is derived from an EMBL/GenBank/DDBJ whole genome shotgun (WGS) entry which is preliminary data.</text>
</comment>
<dbReference type="GO" id="GO:0004516">
    <property type="term" value="F:nicotinate phosphoribosyltransferase activity"/>
    <property type="evidence" value="ECO:0007669"/>
    <property type="project" value="UniProtKB-UniRule"/>
</dbReference>
<dbReference type="InterPro" id="IPR040727">
    <property type="entry name" value="NAPRTase_N"/>
</dbReference>
<dbReference type="SUPFAM" id="SSF51690">
    <property type="entry name" value="Nicotinate/Quinolinate PRTase C-terminal domain-like"/>
    <property type="match status" value="1"/>
</dbReference>
<dbReference type="Pfam" id="PF17767">
    <property type="entry name" value="NAPRTase_N"/>
    <property type="match status" value="1"/>
</dbReference>
<dbReference type="OrthoDB" id="193380at2759"/>
<dbReference type="SMART" id="SM00321">
    <property type="entry name" value="WSC"/>
    <property type="match status" value="1"/>
</dbReference>
<evidence type="ECO:0000256" key="8">
    <source>
        <dbReference type="RuleBase" id="RU003838"/>
    </source>
</evidence>
<dbReference type="HAMAP" id="MF_00570">
    <property type="entry name" value="NAPRTase"/>
    <property type="match status" value="1"/>
</dbReference>
<feature type="region of interest" description="Disordered" evidence="9">
    <location>
        <begin position="1064"/>
        <end position="1084"/>
    </location>
</feature>
<dbReference type="CDD" id="cd01401">
    <property type="entry name" value="PncB_like"/>
    <property type="match status" value="1"/>
</dbReference>
<keyword evidence="12" id="KW-1185">Reference proteome</keyword>
<dbReference type="Gene3D" id="3.20.140.10">
    <property type="entry name" value="nicotinate phosphoribosyltransferase"/>
    <property type="match status" value="1"/>
</dbReference>
<evidence type="ECO:0000313" key="12">
    <source>
        <dbReference type="Proteomes" id="UP000253664"/>
    </source>
</evidence>
<gene>
    <name evidence="11" type="ORF">L249_7791</name>
</gene>
<dbReference type="PROSITE" id="PS51212">
    <property type="entry name" value="WSC"/>
    <property type="match status" value="1"/>
</dbReference>
<evidence type="ECO:0000313" key="11">
    <source>
        <dbReference type="EMBL" id="RCI08004.1"/>
    </source>
</evidence>
<comment type="pathway">
    <text evidence="1 8">Cofactor biosynthesis; NAD(+) biosynthesis; nicotinate D-ribonucleotide from nicotinate: step 1/1.</text>
</comment>
<comment type="PTM">
    <text evidence="8">Transiently phosphorylated on a His residue during the reaction cycle. Phosphorylation strongly increases the affinity for substrates and increases the rate of nicotinate D-ribonucleotide production. Dephosphorylation regenerates the low-affinity form of the enzyme, leading to product release.</text>
</comment>
<dbReference type="GO" id="GO:0034355">
    <property type="term" value="P:NAD+ biosynthetic process via the salvage pathway"/>
    <property type="evidence" value="ECO:0007669"/>
    <property type="project" value="TreeGrafter"/>
</dbReference>
<dbReference type="Pfam" id="PF01822">
    <property type="entry name" value="WSC"/>
    <property type="match status" value="1"/>
</dbReference>
<dbReference type="STRING" id="1330021.A0A367L0Q7"/>
<dbReference type="PANTHER" id="PTHR11098:SF1">
    <property type="entry name" value="NICOTINATE PHOSPHORIBOSYLTRANSFERASE"/>
    <property type="match status" value="1"/>
</dbReference>
<protein>
    <recommendedName>
        <fullName evidence="3 8">Nicotinate phosphoribosyltransferase</fullName>
        <ecNumber evidence="3 8">6.3.4.21</ecNumber>
    </recommendedName>
</protein>
<evidence type="ECO:0000256" key="9">
    <source>
        <dbReference type="SAM" id="MobiDB-lite"/>
    </source>
</evidence>
<dbReference type="EC" id="6.3.4.21" evidence="3 8"/>
<dbReference type="Proteomes" id="UP000253664">
    <property type="component" value="Unassembled WGS sequence"/>
</dbReference>
<dbReference type="InterPro" id="IPR036068">
    <property type="entry name" value="Nicotinate_pribotase-like_C"/>
</dbReference>
<evidence type="ECO:0000256" key="2">
    <source>
        <dbReference type="ARBA" id="ARBA00010897"/>
    </source>
</evidence>
<sequence length="1229" mass="129759">MQTPALSAFTPIGAHQTDHGSHNFLTEGPLSMDLDSSSPSPEGIASLLDTDLYKLTMQCAVFKYFRDVPVSYAFTNRTPEKRLSRPAFNWLGEQIRKLGNISLSDEEYQFLQSRCSYLTPEYLEYLRDFRLRPSEEVSITFTPAVSNADPDLDIGDIDISIHGTWSSTILYEIPLLALISEAYFRFIDTDWNYDGQEDQAYQKGLQLLEAGCDTTEFGTRRRRDYHTQALVIRGLIRASKEAVARGFPGGLAGTSNVHLAMRFGLAPLGTVAHEWFMGTAAIIGDYKKATEEALRHWVSCFGSNLSIALTDTFGTPEFLKSFSLPVRPIAGGVAPDVFRKPDGTMKTYAEHFIGVRQDSGDPAEYTKTMRSYYDEQGIKDSKVIVFSDSLNIERCLEYKHISDKHGLQPRFGVGTFLSNDFVRLSTRTKSTPLNIVIKLNSAAGRPAVKISDTLGKNTGDRDVVERVKRELGYVERRWEDGDESSRWGKDESVGLSETQSPCRLTRWLRFRVLVLIGLVVISVAAAVGSVGMRANERFLVERRGHVRRQFQFAALLAAQDSPTTSTDEDAAVATAQSEGLSSSVLSSSQPMQTETMATSPNSTAQGDSVPEAQPSQTTSRALLDALTEALRGAISVSAKPESTTAMESSSSSLELPPSSASQTQPLSTEASATETLPPPEPEPSVDFSFGLLGGLTGSLQGRELSRRGASDEQVLSLLGPLSDVVAQAVVIDAGAAAQLTDIVLGALPIDASAVASTVPRVAEQASASTVDLLPFILPAVAAALGRELKAGVGAISGGLSEALRNVVSRGIMVINQIASNMKGSMSPEVQAILDEVAAIVYAAAKRLGQALCAISPDEDGSPLEAIIPCESATPSGAASVTPRLMTLNPESAVAAESASASWNIIPLASPQAYDSPPPPPPTTSSSPPTASSSCTTSTMMSAAQATDLPSGGPVTTMTTPGMPWTASGSADVKTAQPTSCPVVQPAPCPTCPTCEGSRTLHDSGPDATSGPCPGSGFPCSDCLNGWFCPPLQTPAQAAPCGLGWPCFHCKSGWFCISGNAPASTSQAPTTTTMSTTSPPTVRASGDTTGDWTYVGCFRDAIDRTLVGSKPLDYLRGEVSNEKCASHCASKGYAFAGTEAGIECWCGSAIRDDGVRLPDRFCEMPCPGTGGEACGGSWAISVYVCAAGGGVAAAAGEGASAAARPPPVPSPTRAKDYGPVAGLLLLAQGG</sequence>
<dbReference type="InterPro" id="IPR041525">
    <property type="entry name" value="N/Namide_PRibTrfase"/>
</dbReference>
<feature type="region of interest" description="Disordered" evidence="9">
    <location>
        <begin position="909"/>
        <end position="958"/>
    </location>
</feature>
<dbReference type="InterPro" id="IPR006406">
    <property type="entry name" value="Nic_PRibTrfase"/>
</dbReference>
<evidence type="ECO:0000256" key="3">
    <source>
        <dbReference type="ARBA" id="ARBA00013236"/>
    </source>
</evidence>
<reference evidence="11 12" key="1">
    <citation type="journal article" date="2015" name="BMC Genomics">
        <title>Insights from the genome of Ophiocordyceps polyrhachis-furcata to pathogenicity and host specificity in insect fungi.</title>
        <authorList>
            <person name="Wichadakul D."/>
            <person name="Kobmoo N."/>
            <person name="Ingsriswang S."/>
            <person name="Tangphatsornruang S."/>
            <person name="Chantasingh D."/>
            <person name="Luangsa-ard J.J."/>
            <person name="Eurwilaichitr L."/>
        </authorList>
    </citation>
    <scope>NUCLEOTIDE SEQUENCE [LARGE SCALE GENOMIC DNA]</scope>
    <source>
        <strain evidence="11 12">BCC 54312</strain>
    </source>
</reference>
<feature type="domain" description="WSC" evidence="10">
    <location>
        <begin position="1090"/>
        <end position="1185"/>
    </location>
</feature>
<dbReference type="EMBL" id="LKCN02000022">
    <property type="protein sequence ID" value="RCI08004.1"/>
    <property type="molecule type" value="Genomic_DNA"/>
</dbReference>
<organism evidence="11 12">
    <name type="scientific">Ophiocordyceps polyrhachis-furcata BCC 54312</name>
    <dbReference type="NCBI Taxonomy" id="1330021"/>
    <lineage>
        <taxon>Eukaryota</taxon>
        <taxon>Fungi</taxon>
        <taxon>Dikarya</taxon>
        <taxon>Ascomycota</taxon>
        <taxon>Pezizomycotina</taxon>
        <taxon>Sordariomycetes</taxon>
        <taxon>Hypocreomycetidae</taxon>
        <taxon>Hypocreales</taxon>
        <taxon>Ophiocordycipitaceae</taxon>
        <taxon>Ophiocordyceps</taxon>
    </lineage>
</organism>
<dbReference type="GO" id="GO:0005829">
    <property type="term" value="C:cytosol"/>
    <property type="evidence" value="ECO:0007669"/>
    <property type="project" value="TreeGrafter"/>
</dbReference>
<keyword evidence="5 8" id="KW-0436">Ligase</keyword>
<proteinExistence type="inferred from homology"/>
<dbReference type="InterPro" id="IPR002889">
    <property type="entry name" value="WSC_carb-bd"/>
</dbReference>
<feature type="compositionally biased region" description="Polar residues" evidence="9">
    <location>
        <begin position="589"/>
        <end position="606"/>
    </location>
</feature>
<feature type="region of interest" description="Disordered" evidence="9">
    <location>
        <begin position="637"/>
        <end position="689"/>
    </location>
</feature>
<keyword evidence="6 8" id="KW-0662">Pyridine nucleotide biosynthesis</keyword>
<dbReference type="UniPathway" id="UPA00253">
    <property type="reaction ID" value="UER00457"/>
</dbReference>
<keyword evidence="4" id="KW-0597">Phosphoprotein</keyword>
<feature type="compositionally biased region" description="Low complexity" evidence="9">
    <location>
        <begin position="642"/>
        <end position="661"/>
    </location>
</feature>
<dbReference type="Pfam" id="PF04095">
    <property type="entry name" value="NAPRTase"/>
    <property type="match status" value="1"/>
</dbReference>
<evidence type="ECO:0000256" key="7">
    <source>
        <dbReference type="ARBA" id="ARBA00048668"/>
    </source>
</evidence>
<dbReference type="SUPFAM" id="SSF54675">
    <property type="entry name" value="Nicotinate/Quinolinate PRTase N-terminal domain-like"/>
    <property type="match status" value="1"/>
</dbReference>
<comment type="function">
    <text evidence="8">Catalyzes the synthesis of beta-nicotinate D-ribonucleotide from nicotinate and 5-phospho-D-ribose 1-phosphate at the expense of ATP.</text>
</comment>
<dbReference type="InterPro" id="IPR007229">
    <property type="entry name" value="Nic_PRibTrfase-Fam"/>
</dbReference>
<evidence type="ECO:0000256" key="6">
    <source>
        <dbReference type="ARBA" id="ARBA00022642"/>
    </source>
</evidence>
<feature type="compositionally biased region" description="Low complexity" evidence="9">
    <location>
        <begin position="923"/>
        <end position="958"/>
    </location>
</feature>
<evidence type="ECO:0000256" key="4">
    <source>
        <dbReference type="ARBA" id="ARBA00022553"/>
    </source>
</evidence>
<feature type="compositionally biased region" description="Low complexity" evidence="9">
    <location>
        <begin position="1064"/>
        <end position="1080"/>
    </location>
</feature>
<evidence type="ECO:0000259" key="10">
    <source>
        <dbReference type="PROSITE" id="PS51212"/>
    </source>
</evidence>
<feature type="region of interest" description="Disordered" evidence="9">
    <location>
        <begin position="559"/>
        <end position="618"/>
    </location>
</feature>
<comment type="catalytic activity">
    <reaction evidence="7 8">
        <text>5-phospho-alpha-D-ribose 1-diphosphate + nicotinate + ATP + H2O = nicotinate beta-D-ribonucleotide + ADP + phosphate + diphosphate</text>
        <dbReference type="Rhea" id="RHEA:36163"/>
        <dbReference type="ChEBI" id="CHEBI:15377"/>
        <dbReference type="ChEBI" id="CHEBI:30616"/>
        <dbReference type="ChEBI" id="CHEBI:32544"/>
        <dbReference type="ChEBI" id="CHEBI:33019"/>
        <dbReference type="ChEBI" id="CHEBI:43474"/>
        <dbReference type="ChEBI" id="CHEBI:57502"/>
        <dbReference type="ChEBI" id="CHEBI:58017"/>
        <dbReference type="ChEBI" id="CHEBI:456216"/>
        <dbReference type="EC" id="6.3.4.21"/>
    </reaction>
</comment>
<dbReference type="AlphaFoldDB" id="A0A367L0Q7"/>
<dbReference type="NCBIfam" id="TIGR01514">
    <property type="entry name" value="NAPRTase"/>
    <property type="match status" value="1"/>
</dbReference>
<dbReference type="PANTHER" id="PTHR11098">
    <property type="entry name" value="NICOTINATE PHOSPHORIBOSYLTRANSFERASE"/>
    <property type="match status" value="1"/>
</dbReference>
<name>A0A367L0Q7_9HYPO</name>
<evidence type="ECO:0000256" key="5">
    <source>
        <dbReference type="ARBA" id="ARBA00022598"/>
    </source>
</evidence>
<evidence type="ECO:0000256" key="1">
    <source>
        <dbReference type="ARBA" id="ARBA00004952"/>
    </source>
</evidence>
<comment type="similarity">
    <text evidence="2 8">Belongs to the NAPRTase family.</text>
</comment>
<accession>A0A367L0Q7</accession>